<dbReference type="RefSeq" id="WP_072903594.1">
    <property type="nucleotide sequence ID" value="NZ_FRAD01000012.1"/>
</dbReference>
<feature type="region of interest" description="Disordered" evidence="10">
    <location>
        <begin position="85"/>
        <end position="112"/>
    </location>
</feature>
<evidence type="ECO:0000256" key="5">
    <source>
        <dbReference type="ARBA" id="ARBA00022692"/>
    </source>
</evidence>
<evidence type="ECO:0000256" key="3">
    <source>
        <dbReference type="ARBA" id="ARBA00022448"/>
    </source>
</evidence>
<proteinExistence type="inferred from homology"/>
<sequence length="112" mass="12967">MNILVQLLPIVLMFVLLYFLMIVPDKKRRKQYESMLDNLKVNDEIMTKGGIIGRIINIDEENIVLETGPSRARIKLNKNGIGQVLNSREEEKPKEESNTEELPMAKEIKEEK</sequence>
<reference evidence="12 13" key="1">
    <citation type="submission" date="2016-11" db="EMBL/GenBank/DDBJ databases">
        <authorList>
            <person name="Jaros S."/>
            <person name="Januszkiewicz K."/>
            <person name="Wedrychowicz H."/>
        </authorList>
    </citation>
    <scope>NUCLEOTIDE SEQUENCE [LARGE SCALE GENOMIC DNA]</scope>
    <source>
        <strain evidence="12 13">DSM 3090</strain>
    </source>
</reference>
<dbReference type="Pfam" id="PF02699">
    <property type="entry name" value="YajC"/>
    <property type="match status" value="1"/>
</dbReference>
<dbReference type="InterPro" id="IPR003849">
    <property type="entry name" value="Preprotein_translocase_YajC"/>
</dbReference>
<evidence type="ECO:0000256" key="11">
    <source>
        <dbReference type="SAM" id="Phobius"/>
    </source>
</evidence>
<evidence type="ECO:0000256" key="6">
    <source>
        <dbReference type="ARBA" id="ARBA00022927"/>
    </source>
</evidence>
<dbReference type="STRING" id="1121331.SAMN02745248_01633"/>
<dbReference type="PRINTS" id="PR01853">
    <property type="entry name" value="YAJCTRNLCASE"/>
</dbReference>
<keyword evidence="3" id="KW-0813">Transport</keyword>
<keyword evidence="9 11" id="KW-0472">Membrane</keyword>
<dbReference type="GO" id="GO:0015031">
    <property type="term" value="P:protein transport"/>
    <property type="evidence" value="ECO:0007669"/>
    <property type="project" value="UniProtKB-KW"/>
</dbReference>
<dbReference type="SMART" id="SM01323">
    <property type="entry name" value="YajC"/>
    <property type="match status" value="1"/>
</dbReference>
<gene>
    <name evidence="12" type="ORF">SAMN02745248_01633</name>
</gene>
<comment type="similarity">
    <text evidence="2">Belongs to the YajC family.</text>
</comment>
<name>A0A1M6P8J7_9CLOT</name>
<evidence type="ECO:0000256" key="8">
    <source>
        <dbReference type="ARBA" id="ARBA00023010"/>
    </source>
</evidence>
<dbReference type="AlphaFoldDB" id="A0A1M6P8J7"/>
<dbReference type="GO" id="GO:0005886">
    <property type="term" value="C:plasma membrane"/>
    <property type="evidence" value="ECO:0007669"/>
    <property type="project" value="UniProtKB-SubCell"/>
</dbReference>
<evidence type="ECO:0000256" key="1">
    <source>
        <dbReference type="ARBA" id="ARBA00004162"/>
    </source>
</evidence>
<evidence type="ECO:0000256" key="7">
    <source>
        <dbReference type="ARBA" id="ARBA00022989"/>
    </source>
</evidence>
<dbReference type="Proteomes" id="UP000183952">
    <property type="component" value="Unassembled WGS sequence"/>
</dbReference>
<accession>A0A1M6P8J7</accession>
<comment type="subcellular location">
    <subcellularLocation>
        <location evidence="1">Cell membrane</location>
        <topology evidence="1">Single-pass membrane protein</topology>
    </subcellularLocation>
</comment>
<dbReference type="PANTHER" id="PTHR33909">
    <property type="entry name" value="SEC TRANSLOCON ACCESSORY COMPLEX SUBUNIT YAJC"/>
    <property type="match status" value="1"/>
</dbReference>
<evidence type="ECO:0000256" key="4">
    <source>
        <dbReference type="ARBA" id="ARBA00022475"/>
    </source>
</evidence>
<dbReference type="NCBIfam" id="TIGR00739">
    <property type="entry name" value="yajC"/>
    <property type="match status" value="1"/>
</dbReference>
<dbReference type="OrthoDB" id="9800132at2"/>
<feature type="transmembrane region" description="Helical" evidence="11">
    <location>
        <begin position="6"/>
        <end position="23"/>
    </location>
</feature>
<evidence type="ECO:0000256" key="10">
    <source>
        <dbReference type="SAM" id="MobiDB-lite"/>
    </source>
</evidence>
<feature type="compositionally biased region" description="Basic and acidic residues" evidence="10">
    <location>
        <begin position="87"/>
        <end position="112"/>
    </location>
</feature>
<organism evidence="12 13">
    <name type="scientific">Hathewaya proteolytica DSM 3090</name>
    <dbReference type="NCBI Taxonomy" id="1121331"/>
    <lineage>
        <taxon>Bacteria</taxon>
        <taxon>Bacillati</taxon>
        <taxon>Bacillota</taxon>
        <taxon>Clostridia</taxon>
        <taxon>Eubacteriales</taxon>
        <taxon>Clostridiaceae</taxon>
        <taxon>Hathewaya</taxon>
    </lineage>
</organism>
<evidence type="ECO:0000313" key="13">
    <source>
        <dbReference type="Proteomes" id="UP000183952"/>
    </source>
</evidence>
<keyword evidence="8" id="KW-0811">Translocation</keyword>
<protein>
    <submittedName>
        <fullName evidence="12">Preprotein translocase subunit YajC</fullName>
    </submittedName>
</protein>
<keyword evidence="6" id="KW-0653">Protein transport</keyword>
<dbReference type="PANTHER" id="PTHR33909:SF1">
    <property type="entry name" value="SEC TRANSLOCON ACCESSORY COMPLEX SUBUNIT YAJC"/>
    <property type="match status" value="1"/>
</dbReference>
<evidence type="ECO:0000313" key="12">
    <source>
        <dbReference type="EMBL" id="SHK04287.1"/>
    </source>
</evidence>
<keyword evidence="4" id="KW-1003">Cell membrane</keyword>
<keyword evidence="5 11" id="KW-0812">Transmembrane</keyword>
<evidence type="ECO:0000256" key="9">
    <source>
        <dbReference type="ARBA" id="ARBA00023136"/>
    </source>
</evidence>
<keyword evidence="7 11" id="KW-1133">Transmembrane helix</keyword>
<keyword evidence="13" id="KW-1185">Reference proteome</keyword>
<evidence type="ECO:0000256" key="2">
    <source>
        <dbReference type="ARBA" id="ARBA00006742"/>
    </source>
</evidence>
<dbReference type="EMBL" id="FRAD01000012">
    <property type="protein sequence ID" value="SHK04287.1"/>
    <property type="molecule type" value="Genomic_DNA"/>
</dbReference>